<proteinExistence type="predicted"/>
<organism evidence="2 3">
    <name type="scientific">Gnathostoma spinigerum</name>
    <dbReference type="NCBI Taxonomy" id="75299"/>
    <lineage>
        <taxon>Eukaryota</taxon>
        <taxon>Metazoa</taxon>
        <taxon>Ecdysozoa</taxon>
        <taxon>Nematoda</taxon>
        <taxon>Chromadorea</taxon>
        <taxon>Rhabditida</taxon>
        <taxon>Spirurina</taxon>
        <taxon>Gnathostomatomorpha</taxon>
        <taxon>Gnathostomatoidea</taxon>
        <taxon>Gnathostomatidae</taxon>
        <taxon>Gnathostoma</taxon>
    </lineage>
</organism>
<evidence type="ECO:0000313" key="3">
    <source>
        <dbReference type="Proteomes" id="UP001608902"/>
    </source>
</evidence>
<dbReference type="PANTHER" id="PTHR23346:SF7">
    <property type="entry name" value="STALLED RIBOSOME SENSOR GCN1"/>
    <property type="match status" value="1"/>
</dbReference>
<keyword evidence="3" id="KW-1185">Reference proteome</keyword>
<name>A0ABD6EMZ4_9BILA</name>
<evidence type="ECO:0000256" key="1">
    <source>
        <dbReference type="ARBA" id="ARBA00022737"/>
    </source>
</evidence>
<protein>
    <submittedName>
        <fullName evidence="2">Uncharacterized protein</fullName>
    </submittedName>
</protein>
<keyword evidence="1" id="KW-0677">Repeat</keyword>
<accession>A0ABD6EMZ4</accession>
<dbReference type="Proteomes" id="UP001608902">
    <property type="component" value="Unassembled WGS sequence"/>
</dbReference>
<dbReference type="PANTHER" id="PTHR23346">
    <property type="entry name" value="TRANSLATIONAL ACTIVATOR GCN1-RELATED"/>
    <property type="match status" value="1"/>
</dbReference>
<evidence type="ECO:0000313" key="2">
    <source>
        <dbReference type="EMBL" id="MFH4979524.1"/>
    </source>
</evidence>
<sequence length="651" mass="73372">MWNSIVAWSRRMSHLASCLRPVLKESLKGAGASRSIALTAFVTIFSSLGYDVLDADLLDELRNLRKWNGSSSELLAALLILLNSDQVEDKNNIHQSACTMDVFYKDKFISSLRESDAVLLTALCEKLIVDRPFNESEKHSYAEVAIRSLFIPLYWPNHQLRNRALAALKRIVAAEGVPFCAVFLNRLCEAIGSGQLDQTYKTIASVQQTTVEGKAPCIPGHSILPSVNACLISFDLADESSTNLSNFISSALLVCCNPRIAEIDSSKWLRWLSQVKRYEELLKMDDSLVKSVVTSVFKSEDSSVRLNAIGLLMSSNHVALPFRHEIWSYCENLMSRIKVESFTNIMERDIAIFNTPDGVLYNTDVIDQNSDEALQEKNVKRESKVYKYKEQVFEMQLRKELAEKRRNEGRLTERQKKAVEAEIQSERVVRDQLRGMYNDCAGRLDALSIVVHGNPSGSTEHIDLLLSVVIPLLKSRLVTRPAFECFRSFRDAAFEPSDDYLHELVLHSSARVLGSAYCDKAWSEEAVSTQLERTIGLLLARCVLIPSMENGCAEDEESIDGGLDGDDERMNVHKLAFMIPMLNSVLRDSSQSYALRFNSIQLLSSALSESFINVRYQIILIWIFSNLHYINIHPAFCDHEAHISHICAGRL</sequence>
<dbReference type="SUPFAM" id="SSF48371">
    <property type="entry name" value="ARM repeat"/>
    <property type="match status" value="1"/>
</dbReference>
<dbReference type="EMBL" id="JBGFUD010004303">
    <property type="protein sequence ID" value="MFH4979524.1"/>
    <property type="molecule type" value="Genomic_DNA"/>
</dbReference>
<reference evidence="2 3" key="1">
    <citation type="submission" date="2024-08" db="EMBL/GenBank/DDBJ databases">
        <title>Gnathostoma spinigerum genome.</title>
        <authorList>
            <person name="Gonzalez-Bertolin B."/>
            <person name="Monzon S."/>
            <person name="Zaballos A."/>
            <person name="Jimenez P."/>
            <person name="Dekumyoy P."/>
            <person name="Varona S."/>
            <person name="Cuesta I."/>
            <person name="Sumanam S."/>
            <person name="Adisakwattana P."/>
            <person name="Gasser R.B."/>
            <person name="Hernandez-Gonzalez A."/>
            <person name="Young N.D."/>
            <person name="Perteguer M.J."/>
        </authorList>
    </citation>
    <scope>NUCLEOTIDE SEQUENCE [LARGE SCALE GENOMIC DNA]</scope>
    <source>
        <strain evidence="2">AL3</strain>
        <tissue evidence="2">Liver</tissue>
    </source>
</reference>
<comment type="caution">
    <text evidence="2">The sequence shown here is derived from an EMBL/GenBank/DDBJ whole genome shotgun (WGS) entry which is preliminary data.</text>
</comment>
<gene>
    <name evidence="2" type="ORF">AB6A40_006233</name>
</gene>
<dbReference type="AlphaFoldDB" id="A0ABD6EMZ4"/>
<dbReference type="InterPro" id="IPR016024">
    <property type="entry name" value="ARM-type_fold"/>
</dbReference>